<dbReference type="AlphaFoldDB" id="A0A3P6UHG0"/>
<dbReference type="EMBL" id="UYRU01042879">
    <property type="protein sequence ID" value="VDK78518.1"/>
    <property type="molecule type" value="Genomic_DNA"/>
</dbReference>
<organism evidence="1 2">
    <name type="scientific">Dibothriocephalus latus</name>
    <name type="common">Fish tapeworm</name>
    <name type="synonym">Diphyllobothrium latum</name>
    <dbReference type="NCBI Taxonomy" id="60516"/>
    <lineage>
        <taxon>Eukaryota</taxon>
        <taxon>Metazoa</taxon>
        <taxon>Spiralia</taxon>
        <taxon>Lophotrochozoa</taxon>
        <taxon>Platyhelminthes</taxon>
        <taxon>Cestoda</taxon>
        <taxon>Eucestoda</taxon>
        <taxon>Diphyllobothriidea</taxon>
        <taxon>Diphyllobothriidae</taxon>
        <taxon>Dibothriocephalus</taxon>
    </lineage>
</organism>
<proteinExistence type="predicted"/>
<dbReference type="Proteomes" id="UP000281553">
    <property type="component" value="Unassembled WGS sequence"/>
</dbReference>
<accession>A0A3P6UHG0</accession>
<keyword evidence="2" id="KW-1185">Reference proteome</keyword>
<sequence>MKDISETFSRQLSCSAVSVAHKPAFSLRAILCRAKYPLPVDQVSNVYYRIPCTGYPCVYVATQADVTGLASSNMAGEKFYHSYLRTPLSVITSSTGTVPR</sequence>
<evidence type="ECO:0000313" key="2">
    <source>
        <dbReference type="Proteomes" id="UP000281553"/>
    </source>
</evidence>
<reference evidence="1 2" key="1">
    <citation type="submission" date="2018-11" db="EMBL/GenBank/DDBJ databases">
        <authorList>
            <consortium name="Pathogen Informatics"/>
        </authorList>
    </citation>
    <scope>NUCLEOTIDE SEQUENCE [LARGE SCALE GENOMIC DNA]</scope>
</reference>
<gene>
    <name evidence="1" type="ORF">DILT_LOCUS2949</name>
</gene>
<evidence type="ECO:0000313" key="1">
    <source>
        <dbReference type="EMBL" id="VDK78518.1"/>
    </source>
</evidence>
<protein>
    <submittedName>
        <fullName evidence="1">Uncharacterized protein</fullName>
    </submittedName>
</protein>
<name>A0A3P6UHG0_DIBLA</name>